<evidence type="ECO:0000256" key="3">
    <source>
        <dbReference type="SAM" id="SignalP"/>
    </source>
</evidence>
<proteinExistence type="predicted"/>
<dbReference type="InterPro" id="IPR027417">
    <property type="entry name" value="P-loop_NTPase"/>
</dbReference>
<protein>
    <recommendedName>
        <fullName evidence="4">Dynamin-type G domain-containing protein</fullName>
    </recommendedName>
</protein>
<organism evidence="5 6">
    <name type="scientific">Prorocentrum cordatum</name>
    <dbReference type="NCBI Taxonomy" id="2364126"/>
    <lineage>
        <taxon>Eukaryota</taxon>
        <taxon>Sar</taxon>
        <taxon>Alveolata</taxon>
        <taxon>Dinophyceae</taxon>
        <taxon>Prorocentrales</taxon>
        <taxon>Prorocentraceae</taxon>
        <taxon>Prorocentrum</taxon>
    </lineage>
</organism>
<evidence type="ECO:0000256" key="1">
    <source>
        <dbReference type="ARBA" id="ARBA00004481"/>
    </source>
</evidence>
<gene>
    <name evidence="5" type="ORF">PCOR1329_LOCUS79163</name>
</gene>
<evidence type="ECO:0000259" key="4">
    <source>
        <dbReference type="PROSITE" id="PS51718"/>
    </source>
</evidence>
<feature type="chain" id="PRO_5047239124" description="Dynamin-type G domain-containing protein" evidence="3">
    <location>
        <begin position="21"/>
        <end position="573"/>
    </location>
</feature>
<reference evidence="5" key="1">
    <citation type="submission" date="2023-10" db="EMBL/GenBank/DDBJ databases">
        <authorList>
            <person name="Chen Y."/>
            <person name="Shah S."/>
            <person name="Dougan E. K."/>
            <person name="Thang M."/>
            <person name="Chan C."/>
        </authorList>
    </citation>
    <scope>NUCLEOTIDE SEQUENCE [LARGE SCALE GENOMIC DNA]</scope>
</reference>
<dbReference type="InterPro" id="IPR040990">
    <property type="entry name" value="DUF5600"/>
</dbReference>
<dbReference type="PANTHER" id="PTHR43681">
    <property type="entry name" value="TRANSMEMBRANE GTPASE FZO"/>
    <property type="match status" value="1"/>
</dbReference>
<dbReference type="Proteomes" id="UP001189429">
    <property type="component" value="Unassembled WGS sequence"/>
</dbReference>
<feature type="compositionally biased region" description="Polar residues" evidence="2">
    <location>
        <begin position="71"/>
        <end position="80"/>
    </location>
</feature>
<dbReference type="PANTHER" id="PTHR43681:SF1">
    <property type="entry name" value="SARCALUMENIN"/>
    <property type="match status" value="1"/>
</dbReference>
<feature type="signal peptide" evidence="3">
    <location>
        <begin position="1"/>
        <end position="20"/>
    </location>
</feature>
<dbReference type="EMBL" id="CAUYUJ010021093">
    <property type="protein sequence ID" value="CAK0902587.1"/>
    <property type="molecule type" value="Genomic_DNA"/>
</dbReference>
<dbReference type="Pfam" id="PF00350">
    <property type="entry name" value="Dynamin_N"/>
    <property type="match status" value="1"/>
</dbReference>
<comment type="subcellular location">
    <subcellularLocation>
        <location evidence="1">Endosome membrane</location>
        <topology evidence="1">Peripheral membrane protein</topology>
    </subcellularLocation>
</comment>
<comment type="caution">
    <text evidence="5">The sequence shown here is derived from an EMBL/GenBank/DDBJ whole genome shotgun (WGS) entry which is preliminary data.</text>
</comment>
<evidence type="ECO:0000313" key="6">
    <source>
        <dbReference type="Proteomes" id="UP001189429"/>
    </source>
</evidence>
<dbReference type="Gene3D" id="1.10.268.20">
    <property type="match status" value="1"/>
</dbReference>
<feature type="domain" description="Dynamin-type G" evidence="4">
    <location>
        <begin position="226"/>
        <end position="460"/>
    </location>
</feature>
<evidence type="ECO:0000256" key="2">
    <source>
        <dbReference type="SAM" id="MobiDB-lite"/>
    </source>
</evidence>
<sequence>MQALALFFLMWFTGSPCGRGARVGSADLSASGLDGTGDELGEIGIAQSALQMASGNTSVAAQSEDDPAASQDPSGTALPNNLLGSCPKDSNGMDIDGQYCDSEQLTKCCASKCRYRTTVRQSTFGSSAPVEVPKAVADKLLEEGLHPSVACCRLNVYLSPDGAWSCRKEAMSLNEEIEQISRGPLAHRWESFARAVMSMYNSVSKLESRFEWQPVLNKAPLTKGEIKAKPLVMMIGGYSTGKTTFIKSLLGKEYRGSHIGVEPTTDTFTYVAYGKEERITPGEIVSVDSEKGFEGLAQFGNGFLHSFRESRVDSEVLNNFAILDTPGVLSGEKQNSRDYDFEKVIAWFADRADMIFLAFDIHKIDISDELKSVIRCVGSNQHKFRILLNKADSLEPATLMRSYGGLMYGLGRVFTTPELKRIYVGSFRDEPYDSKSAILHSIFESDKRLLDEDMKHLSAESSKQKVNSFIARVKLQKAFATLLDYLRQQMPAMWGAEKKKQELIARLPHIYDTIDGVNGISKGDLPDVSMMQERLLHLDFTKINTLKQVWIQRADAVLARMSDLSAAAVAAFS</sequence>
<dbReference type="Gene3D" id="3.40.50.300">
    <property type="entry name" value="P-loop containing nucleotide triphosphate hydrolases"/>
    <property type="match status" value="1"/>
</dbReference>
<dbReference type="InterPro" id="IPR051943">
    <property type="entry name" value="TRAFAC_Dynamin-like_GTPase"/>
</dbReference>
<keyword evidence="6" id="KW-1185">Reference proteome</keyword>
<dbReference type="InterPro" id="IPR030381">
    <property type="entry name" value="G_DYNAMIN_dom"/>
</dbReference>
<dbReference type="SUPFAM" id="SSF52540">
    <property type="entry name" value="P-loop containing nucleoside triphosphate hydrolases"/>
    <property type="match status" value="1"/>
</dbReference>
<feature type="region of interest" description="Disordered" evidence="2">
    <location>
        <begin position="56"/>
        <end position="80"/>
    </location>
</feature>
<dbReference type="Pfam" id="PF18150">
    <property type="entry name" value="DUF5600"/>
    <property type="match status" value="1"/>
</dbReference>
<dbReference type="PROSITE" id="PS51718">
    <property type="entry name" value="G_DYNAMIN_2"/>
    <property type="match status" value="1"/>
</dbReference>
<dbReference type="InterPro" id="IPR045063">
    <property type="entry name" value="Dynamin_N"/>
</dbReference>
<keyword evidence="3" id="KW-0732">Signal</keyword>
<accession>A0ABN9XRT3</accession>
<evidence type="ECO:0000313" key="5">
    <source>
        <dbReference type="EMBL" id="CAK0902587.1"/>
    </source>
</evidence>
<name>A0ABN9XRT3_9DINO</name>